<organism evidence="1 2">
    <name type="scientific">Gossypium gossypioides</name>
    <name type="common">Mexican cotton</name>
    <name type="synonym">Selera gossypioides</name>
    <dbReference type="NCBI Taxonomy" id="34282"/>
    <lineage>
        <taxon>Eukaryota</taxon>
        <taxon>Viridiplantae</taxon>
        <taxon>Streptophyta</taxon>
        <taxon>Embryophyta</taxon>
        <taxon>Tracheophyta</taxon>
        <taxon>Spermatophyta</taxon>
        <taxon>Magnoliopsida</taxon>
        <taxon>eudicotyledons</taxon>
        <taxon>Gunneridae</taxon>
        <taxon>Pentapetalae</taxon>
        <taxon>rosids</taxon>
        <taxon>malvids</taxon>
        <taxon>Malvales</taxon>
        <taxon>Malvaceae</taxon>
        <taxon>Malvoideae</taxon>
        <taxon>Gossypium</taxon>
    </lineage>
</organism>
<protein>
    <submittedName>
        <fullName evidence="1">Uncharacterized protein</fullName>
    </submittedName>
</protein>
<dbReference type="AlphaFoldDB" id="A0A7J9BH66"/>
<proteinExistence type="predicted"/>
<dbReference type="Proteomes" id="UP000593579">
    <property type="component" value="Unassembled WGS sequence"/>
</dbReference>
<evidence type="ECO:0000313" key="2">
    <source>
        <dbReference type="Proteomes" id="UP000593579"/>
    </source>
</evidence>
<comment type="caution">
    <text evidence="1">The sequence shown here is derived from an EMBL/GenBank/DDBJ whole genome shotgun (WGS) entry which is preliminary data.</text>
</comment>
<gene>
    <name evidence="1" type="ORF">Gogos_019367</name>
</gene>
<dbReference type="EMBL" id="JABEZY010000003">
    <property type="protein sequence ID" value="MBA0735526.1"/>
    <property type="molecule type" value="Genomic_DNA"/>
</dbReference>
<sequence>MIAPDSYVRNKCRDEHIIGSNPTRGTDVCTTSRCVFRDTSVPSILPDADINADIFTNNNGSRILCVTEFYDIIRLFTDSVTDTHHVVVLSMWLIISTTFS</sequence>
<evidence type="ECO:0000313" key="1">
    <source>
        <dbReference type="EMBL" id="MBA0735526.1"/>
    </source>
</evidence>
<reference evidence="1 2" key="1">
    <citation type="journal article" date="2019" name="Genome Biol. Evol.">
        <title>Insights into the evolution of the New World diploid cottons (Gossypium, subgenus Houzingenia) based on genome sequencing.</title>
        <authorList>
            <person name="Grover C.E."/>
            <person name="Arick M.A. 2nd"/>
            <person name="Thrash A."/>
            <person name="Conover J.L."/>
            <person name="Sanders W.S."/>
            <person name="Peterson D.G."/>
            <person name="Frelichowski J.E."/>
            <person name="Scheffler J.A."/>
            <person name="Scheffler B.E."/>
            <person name="Wendel J.F."/>
        </authorList>
    </citation>
    <scope>NUCLEOTIDE SEQUENCE [LARGE SCALE GENOMIC DNA]</scope>
    <source>
        <strain evidence="1">5</strain>
        <tissue evidence="1">Leaf</tissue>
    </source>
</reference>
<keyword evidence="2" id="KW-1185">Reference proteome</keyword>
<name>A0A7J9BH66_GOSGO</name>
<accession>A0A7J9BH66</accession>